<dbReference type="EMBL" id="AP012320">
    <property type="protein sequence ID" value="BAL96456.1"/>
    <property type="molecule type" value="Genomic_DNA"/>
</dbReference>
<evidence type="ECO:0000256" key="1">
    <source>
        <dbReference type="SAM" id="MobiDB-lite"/>
    </source>
</evidence>
<evidence type="ECO:0008006" key="5">
    <source>
        <dbReference type="Google" id="ProtNLM"/>
    </source>
</evidence>
<accession>I0HTW9</accession>
<name>I0HTW9_RUBGI</name>
<dbReference type="SUPFAM" id="SSF82171">
    <property type="entry name" value="DPP6 N-terminal domain-like"/>
    <property type="match status" value="1"/>
</dbReference>
<organism evidence="3 4">
    <name type="scientific">Rubrivivax gelatinosus (strain NBRC 100245 / IL144)</name>
    <dbReference type="NCBI Taxonomy" id="983917"/>
    <lineage>
        <taxon>Bacteria</taxon>
        <taxon>Pseudomonadati</taxon>
        <taxon>Pseudomonadota</taxon>
        <taxon>Betaproteobacteria</taxon>
        <taxon>Burkholderiales</taxon>
        <taxon>Sphaerotilaceae</taxon>
        <taxon>Rubrivivax</taxon>
    </lineage>
</organism>
<sequence>MNDQYSFRRRRPAAGAALLALACLALSPLSRAATTLPEVQVTKSPIPDYEFDSARNGKYCASCNGGMGNSLFAFTGADGKLWVGTVDFQTGAFYPPDGHGVLVDTETAPVADFGNGPEWMSGASGSRIVYTRYVTGSTHSESTAQIGMATMVNGTWTPSVLQNSLGRATPDGSKDDNDTNPRINYISADKSALFWRQMSAPGVEVTMPIADLTGGNSRRWVPGTRKIIFQGHNPSDARLVDQVYTYDTDSGAVEQLTFDAVGKYGAFMWKAPEYGNEYVFFTMADFRRKILVYRKIAGTDGVKRWTVIKTITPPTKLPYFWSPEVFTHNGRSYIFTVVSPSNQFWDKSYPTHLAISGIDPLKQNFKMLTNDTTKPRVRLDPEYFITAKGPFIYYNRLVPATTEYPDGVNDGVWYVDTGLGAPLSK</sequence>
<proteinExistence type="predicted"/>
<dbReference type="AlphaFoldDB" id="I0HTW9"/>
<keyword evidence="4" id="KW-1185">Reference proteome</keyword>
<evidence type="ECO:0000313" key="3">
    <source>
        <dbReference type="EMBL" id="BAL96456.1"/>
    </source>
</evidence>
<dbReference type="Proteomes" id="UP000007883">
    <property type="component" value="Chromosome"/>
</dbReference>
<evidence type="ECO:0000313" key="4">
    <source>
        <dbReference type="Proteomes" id="UP000007883"/>
    </source>
</evidence>
<dbReference type="RefSeq" id="WP_014429317.1">
    <property type="nucleotide sequence ID" value="NC_017075.1"/>
</dbReference>
<keyword evidence="2" id="KW-0732">Signal</keyword>
<dbReference type="HOGENOM" id="CLU_677503_0_0_4"/>
<dbReference type="eggNOG" id="COG3386">
    <property type="taxonomic scope" value="Bacteria"/>
</dbReference>
<evidence type="ECO:0000256" key="2">
    <source>
        <dbReference type="SAM" id="SignalP"/>
    </source>
</evidence>
<reference evidence="3 4" key="1">
    <citation type="journal article" date="2012" name="J. Bacteriol.">
        <title>Complete genome sequence of phototrophic betaproteobacterium Rubrivivax gelatinosus IL144.</title>
        <authorList>
            <person name="Nagashima S."/>
            <person name="Kamimura A."/>
            <person name="Shimizu T."/>
            <person name="Nakamura-isaki S."/>
            <person name="Aono E."/>
            <person name="Sakamoto K."/>
            <person name="Ichikawa N."/>
            <person name="Nakazawa H."/>
            <person name="Sekine M."/>
            <person name="Yamazaki S."/>
            <person name="Fujita N."/>
            <person name="Shimada K."/>
            <person name="Hanada S."/>
            <person name="Nagashima K.V.P."/>
        </authorList>
    </citation>
    <scope>NUCLEOTIDE SEQUENCE [LARGE SCALE GENOMIC DNA]</scope>
    <source>
        <strain evidence="4">NBRC 100245 / IL144</strain>
    </source>
</reference>
<gene>
    <name evidence="3" type="ordered locus">RGE_31170</name>
</gene>
<feature type="region of interest" description="Disordered" evidence="1">
    <location>
        <begin position="162"/>
        <end position="181"/>
    </location>
</feature>
<feature type="signal peptide" evidence="2">
    <location>
        <begin position="1"/>
        <end position="32"/>
    </location>
</feature>
<dbReference type="PATRIC" id="fig|983917.3.peg.3042"/>
<dbReference type="KEGG" id="rge:RGE_31170"/>
<feature type="chain" id="PRO_5003628468" description="WD40 repeat protein" evidence="2">
    <location>
        <begin position="33"/>
        <end position="425"/>
    </location>
</feature>
<protein>
    <recommendedName>
        <fullName evidence="5">WD40 repeat protein</fullName>
    </recommendedName>
</protein>